<evidence type="ECO:0000313" key="3">
    <source>
        <dbReference type="Proteomes" id="UP000822688"/>
    </source>
</evidence>
<dbReference type="GO" id="GO:0005829">
    <property type="term" value="C:cytosol"/>
    <property type="evidence" value="ECO:0007669"/>
    <property type="project" value="TreeGrafter"/>
</dbReference>
<dbReference type="InterPro" id="IPR036412">
    <property type="entry name" value="HAD-like_sf"/>
</dbReference>
<gene>
    <name evidence="2" type="ORF">KC19_4G230800</name>
</gene>
<feature type="domain" description="Thiaminase-2/PQQC" evidence="1">
    <location>
        <begin position="110"/>
        <end position="313"/>
    </location>
</feature>
<comment type="caution">
    <text evidence="2">The sequence shown here is derived from an EMBL/GenBank/DDBJ whole genome shotgun (WGS) entry which is preliminary data.</text>
</comment>
<dbReference type="SUPFAM" id="SSF56784">
    <property type="entry name" value="HAD-like"/>
    <property type="match status" value="1"/>
</dbReference>
<dbReference type="InterPro" id="IPR050967">
    <property type="entry name" value="Thiamine_Salvage_TenA"/>
</dbReference>
<dbReference type="Gene3D" id="1.20.910.10">
    <property type="entry name" value="Heme oxygenase-like"/>
    <property type="match status" value="1"/>
</dbReference>
<keyword evidence="3" id="KW-1185">Reference proteome</keyword>
<dbReference type="AlphaFoldDB" id="A0A8T0IF95"/>
<dbReference type="PANTHER" id="PTHR43198">
    <property type="entry name" value="BIFUNCTIONAL TH2 PROTEIN"/>
    <property type="match status" value="1"/>
</dbReference>
<protein>
    <recommendedName>
        <fullName evidence="1">Thiaminase-2/PQQC domain-containing protein</fullName>
    </recommendedName>
</protein>
<dbReference type="Proteomes" id="UP000822688">
    <property type="component" value="Chromosome 4"/>
</dbReference>
<dbReference type="Gene3D" id="3.40.50.1000">
    <property type="entry name" value="HAD superfamily/HAD-like"/>
    <property type="match status" value="1"/>
</dbReference>
<organism evidence="2 3">
    <name type="scientific">Ceratodon purpureus</name>
    <name type="common">Fire moss</name>
    <name type="synonym">Dicranum purpureum</name>
    <dbReference type="NCBI Taxonomy" id="3225"/>
    <lineage>
        <taxon>Eukaryota</taxon>
        <taxon>Viridiplantae</taxon>
        <taxon>Streptophyta</taxon>
        <taxon>Embryophyta</taxon>
        <taxon>Bryophyta</taxon>
        <taxon>Bryophytina</taxon>
        <taxon>Bryopsida</taxon>
        <taxon>Dicranidae</taxon>
        <taxon>Pseudoditrichales</taxon>
        <taxon>Ditrichaceae</taxon>
        <taxon>Ceratodon</taxon>
    </lineage>
</organism>
<dbReference type="PANTHER" id="PTHR43198:SF2">
    <property type="entry name" value="SI:CH1073-67J19.1-RELATED"/>
    <property type="match status" value="1"/>
</dbReference>
<name>A0A8T0IF95_CERPU</name>
<dbReference type="GO" id="GO:0006772">
    <property type="term" value="P:thiamine metabolic process"/>
    <property type="evidence" value="ECO:0007669"/>
    <property type="project" value="UniProtKB-ARBA"/>
</dbReference>
<accession>A0A8T0IF95</accession>
<evidence type="ECO:0000313" key="2">
    <source>
        <dbReference type="EMBL" id="KAG0581188.1"/>
    </source>
</evidence>
<dbReference type="CDD" id="cd19368">
    <property type="entry name" value="TenA_C_AtTH2-like"/>
    <property type="match status" value="1"/>
</dbReference>
<dbReference type="InterPro" id="IPR023214">
    <property type="entry name" value="HAD_sf"/>
</dbReference>
<dbReference type="InterPro" id="IPR004305">
    <property type="entry name" value="Thiaminase-2/PQQC"/>
</dbReference>
<dbReference type="InterPro" id="IPR016084">
    <property type="entry name" value="Haem_Oase-like_multi-hlx"/>
</dbReference>
<sequence length="634" mass="70449">MYRCVARLQATFLHQHTNPGLLLPPSSLSKPWDQCSVLLTFLNSSFSRPVGVTGRVSFISTAAHVPLDRSRCKAPVVGQVSAMMTDMDFSTQAKLGLAKIFWASCRREAYASLYHPFLVSLAAGTLPKHAFQRYMAQDAYFLEAFKNAYQMAMESTEDEDAKATIDSLKRDVEEELTLHSSVMQSLDADQTDFEPNTATAAYCDFLRAAATGGNRTLNLASTSAKIIAAMTPCMRLYAFLGQEIKKNINEVPDHPYQQWINTYSAADFEAAASKVEHLLDKLTESVNKEDEKALLYNLYRRAMNLEVDFFSAQMLGPVHVPFFKSQAAPENRLLLVSDFDSTCTISDSCPVLADLTVQIAGKIPGGRSAGETGASLLRNKWDDLVMRYMDEYEEVLNRRLSNKEHGNGKAFTTEELQELLKEMSDFELKANARVEEAAVLKGLSPVAIQDAGKSMPLREGCSDFFKRLGLQEAHVDTHILSVCWSKTFIEAVLEQGEIHVANINANELVFNGNASTGKISFNVQTALDKQRHFIQILDHLKGRQSTDPEHQQVHSVYIGDSLTDLLCLLRADVGIILGDSSTLKQVYGEKMTSLFRKALLLEQGNMQLSGYVFTVSSWYEVEAFLFGPAGSRVL</sequence>
<proteinExistence type="predicted"/>
<evidence type="ECO:0000259" key="1">
    <source>
        <dbReference type="Pfam" id="PF03070"/>
    </source>
</evidence>
<dbReference type="Pfam" id="PF03070">
    <property type="entry name" value="TENA_THI-4"/>
    <property type="match status" value="1"/>
</dbReference>
<dbReference type="EMBL" id="CM026424">
    <property type="protein sequence ID" value="KAG0581188.1"/>
    <property type="molecule type" value="Genomic_DNA"/>
</dbReference>
<reference evidence="2" key="1">
    <citation type="submission" date="2020-06" db="EMBL/GenBank/DDBJ databases">
        <title>WGS assembly of Ceratodon purpureus strain R40.</title>
        <authorList>
            <person name="Carey S.B."/>
            <person name="Jenkins J."/>
            <person name="Shu S."/>
            <person name="Lovell J.T."/>
            <person name="Sreedasyam A."/>
            <person name="Maumus F."/>
            <person name="Tiley G.P."/>
            <person name="Fernandez-Pozo N."/>
            <person name="Barry K."/>
            <person name="Chen C."/>
            <person name="Wang M."/>
            <person name="Lipzen A."/>
            <person name="Daum C."/>
            <person name="Saski C.A."/>
            <person name="Payton A.C."/>
            <person name="Mcbreen J.C."/>
            <person name="Conrad R.E."/>
            <person name="Kollar L.M."/>
            <person name="Olsson S."/>
            <person name="Huttunen S."/>
            <person name="Landis J.B."/>
            <person name="Wickett N.J."/>
            <person name="Johnson M.G."/>
            <person name="Rensing S.A."/>
            <person name="Grimwood J."/>
            <person name="Schmutz J."/>
            <person name="Mcdaniel S.F."/>
        </authorList>
    </citation>
    <scope>NUCLEOTIDE SEQUENCE</scope>
    <source>
        <strain evidence="2">R40</strain>
    </source>
</reference>
<dbReference type="SUPFAM" id="SSF48613">
    <property type="entry name" value="Heme oxygenase-like"/>
    <property type="match status" value="1"/>
</dbReference>